<organism evidence="7 8">
    <name type="scientific">Solirubrobacter phytolaccae</name>
    <dbReference type="NCBI Taxonomy" id="1404360"/>
    <lineage>
        <taxon>Bacteria</taxon>
        <taxon>Bacillati</taxon>
        <taxon>Actinomycetota</taxon>
        <taxon>Thermoleophilia</taxon>
        <taxon>Solirubrobacterales</taxon>
        <taxon>Solirubrobacteraceae</taxon>
        <taxon>Solirubrobacter</taxon>
    </lineage>
</organism>
<dbReference type="RefSeq" id="WP_270025759.1">
    <property type="nucleotide sequence ID" value="NZ_JAPDDP010000022.1"/>
</dbReference>
<dbReference type="GO" id="GO:0005576">
    <property type="term" value="C:extracellular region"/>
    <property type="evidence" value="ECO:0007669"/>
    <property type="project" value="TreeGrafter"/>
</dbReference>
<keyword evidence="8" id="KW-1185">Reference proteome</keyword>
<keyword evidence="2 4" id="KW-0119">Carbohydrate metabolism</keyword>
<sequence>MKRLSIVLHTHMPYVEGFGTWPFGEEWLWEAVATSYLPLLDVLDRQPGKVTLSITPVLADQLEAPGALERCLTFLREIRPASHALDEPDYPQLAYSAQRYVEAADALERRGDLIAAFRPHVSWTSAATHAVLPLLATDAGVRLQIETGIASHRARFGAWEGGFWLPECAHAPWIDHLLEEAGVHVTCVDWTNVGVADPRRTEAGIALVPLDRHGIDLVWDHQGYPSHGDYRDTNRLTPHAHQAWAVDGAPYDPERGHARAREDAARFVSDVTEGAVVAFDTELFGHHWHEGVAFLERVLELADVVPVEVAEPAAAPADIPPTSWGTGRDLRTWSAPRAGGLAWAQRRAELTALGAAASPRALRELLALQSSDWAFQIANDSAGEYPRARAEGHLSAFATALRDGSQDELRNLAPNLADWAFVQP</sequence>
<dbReference type="Pfam" id="PF03065">
    <property type="entry name" value="Glyco_hydro_57"/>
    <property type="match status" value="1"/>
</dbReference>
<evidence type="ECO:0000256" key="4">
    <source>
        <dbReference type="RuleBase" id="RU361196"/>
    </source>
</evidence>
<feature type="active site" description="Nucleophile" evidence="3">
    <location>
        <position position="167"/>
    </location>
</feature>
<feature type="domain" description="Glycoside hydrolase family 57 N-terminal" evidence="5">
    <location>
        <begin position="6"/>
        <end position="193"/>
    </location>
</feature>
<protein>
    <submittedName>
        <fullName evidence="7">DUF1957 domain-containing protein</fullName>
    </submittedName>
</protein>
<feature type="active site" description="Proton donor" evidence="3">
    <location>
        <position position="280"/>
    </location>
</feature>
<dbReference type="InterPro" id="IPR040042">
    <property type="entry name" value="Branching_enz_MT3115-like"/>
</dbReference>
<dbReference type="SUPFAM" id="SSF88713">
    <property type="entry name" value="Glycoside hydrolase/deacetylase"/>
    <property type="match status" value="1"/>
</dbReference>
<dbReference type="InterPro" id="IPR011330">
    <property type="entry name" value="Glyco_hydro/deAcase_b/a-brl"/>
</dbReference>
<dbReference type="PANTHER" id="PTHR41695:SF1">
    <property type="entry name" value="1,4-ALPHA-GLUCAN BRANCHING ENZYME TK1436"/>
    <property type="match status" value="1"/>
</dbReference>
<dbReference type="InterPro" id="IPR015293">
    <property type="entry name" value="BE_C"/>
</dbReference>
<dbReference type="SUPFAM" id="SSF88688">
    <property type="entry name" value="Families 57/38 glycoside transferase middle domain"/>
    <property type="match status" value="1"/>
</dbReference>
<dbReference type="InterPro" id="IPR037090">
    <property type="entry name" value="57_glycoside_trans_central"/>
</dbReference>
<feature type="domain" description="1,4-alpha-glucan branching enzyme C-terminal" evidence="6">
    <location>
        <begin position="345"/>
        <end position="407"/>
    </location>
</feature>
<dbReference type="GO" id="GO:0003844">
    <property type="term" value="F:1,4-alpha-glucan branching enzyme activity"/>
    <property type="evidence" value="ECO:0007669"/>
    <property type="project" value="InterPro"/>
</dbReference>
<evidence type="ECO:0000256" key="2">
    <source>
        <dbReference type="ARBA" id="ARBA00023277"/>
    </source>
</evidence>
<evidence type="ECO:0000313" key="7">
    <source>
        <dbReference type="EMBL" id="MDA0181444.1"/>
    </source>
</evidence>
<dbReference type="Proteomes" id="UP001147653">
    <property type="component" value="Unassembled WGS sequence"/>
</dbReference>
<evidence type="ECO:0000313" key="8">
    <source>
        <dbReference type="Proteomes" id="UP001147653"/>
    </source>
</evidence>
<dbReference type="PANTHER" id="PTHR41695">
    <property type="entry name" value="1,4-ALPHA-GLUCAN BRANCHING ENZYME RV3031-RELATED"/>
    <property type="match status" value="1"/>
</dbReference>
<comment type="similarity">
    <text evidence="1 4">Belongs to the glycosyl hydrolase 57 family.</text>
</comment>
<dbReference type="Pfam" id="PF09210">
    <property type="entry name" value="BE_C"/>
    <property type="match status" value="1"/>
</dbReference>
<dbReference type="Gene3D" id="3.20.110.10">
    <property type="entry name" value="Glycoside hydrolase 38, N terminal domain"/>
    <property type="match status" value="1"/>
</dbReference>
<dbReference type="InterPro" id="IPR004300">
    <property type="entry name" value="Glyco_hydro_57_N"/>
</dbReference>
<accession>A0A9X3S7U8</accession>
<evidence type="ECO:0000256" key="1">
    <source>
        <dbReference type="ARBA" id="ARBA00006821"/>
    </source>
</evidence>
<name>A0A9X3S7U8_9ACTN</name>
<gene>
    <name evidence="7" type="ORF">OJ997_14160</name>
</gene>
<evidence type="ECO:0000259" key="5">
    <source>
        <dbReference type="Pfam" id="PF03065"/>
    </source>
</evidence>
<dbReference type="EMBL" id="JAPDDP010000022">
    <property type="protein sequence ID" value="MDA0181444.1"/>
    <property type="molecule type" value="Genomic_DNA"/>
</dbReference>
<comment type="caution">
    <text evidence="7">The sequence shown here is derived from an EMBL/GenBank/DDBJ whole genome shotgun (WGS) entry which is preliminary data.</text>
</comment>
<reference evidence="7" key="1">
    <citation type="submission" date="2022-10" db="EMBL/GenBank/DDBJ databases">
        <title>The WGS of Solirubrobacter phytolaccae KCTC 29190.</title>
        <authorList>
            <person name="Jiang Z."/>
        </authorList>
    </citation>
    <scope>NUCLEOTIDE SEQUENCE</scope>
    <source>
        <strain evidence="7">KCTC 29190</strain>
    </source>
</reference>
<dbReference type="Gene3D" id="1.20.1430.10">
    <property type="entry name" value="Families 57/38 glycoside transferase, middle domain"/>
    <property type="match status" value="1"/>
</dbReference>
<proteinExistence type="inferred from homology"/>
<dbReference type="GO" id="GO:0030979">
    <property type="term" value="P:alpha-glucan biosynthetic process"/>
    <property type="evidence" value="ECO:0007669"/>
    <property type="project" value="InterPro"/>
</dbReference>
<dbReference type="AlphaFoldDB" id="A0A9X3S7U8"/>
<evidence type="ECO:0000259" key="6">
    <source>
        <dbReference type="Pfam" id="PF09210"/>
    </source>
</evidence>
<dbReference type="InterPro" id="IPR027291">
    <property type="entry name" value="Glyco_hydro_38_N_sf"/>
</dbReference>
<dbReference type="InterPro" id="IPR028995">
    <property type="entry name" value="Glyco_hydro_57/38_cen_sf"/>
</dbReference>
<evidence type="ECO:0000256" key="3">
    <source>
        <dbReference type="PIRSR" id="PIRSR640042-1"/>
    </source>
</evidence>